<dbReference type="OrthoDB" id="2555959at2759"/>
<evidence type="ECO:0000313" key="3">
    <source>
        <dbReference type="Proteomes" id="UP000250043"/>
    </source>
</evidence>
<proteinExistence type="predicted"/>
<evidence type="ECO:0000256" key="1">
    <source>
        <dbReference type="SAM" id="MobiDB-lite"/>
    </source>
</evidence>
<protein>
    <submittedName>
        <fullName evidence="2">Uncharacterized protein</fullName>
    </submittedName>
</protein>
<name>A0A8E2AWG1_9APHY</name>
<evidence type="ECO:0000313" key="2">
    <source>
        <dbReference type="EMBL" id="OCH86670.1"/>
    </source>
</evidence>
<dbReference type="Proteomes" id="UP000250043">
    <property type="component" value="Unassembled WGS sequence"/>
</dbReference>
<feature type="region of interest" description="Disordered" evidence="1">
    <location>
        <begin position="60"/>
        <end position="79"/>
    </location>
</feature>
<keyword evidence="3" id="KW-1185">Reference proteome</keyword>
<dbReference type="AlphaFoldDB" id="A0A8E2AWG1"/>
<accession>A0A8E2AWG1</accession>
<sequence length="79" mass="8763">MSQTPQRRGPRSIRDEPVRNRSILESWSVLPARTRRCISLSITAVALVGLWVSDRLEEAIPATPEPTGSPEHTTRTPSS</sequence>
<dbReference type="EMBL" id="KV722517">
    <property type="protein sequence ID" value="OCH86670.1"/>
    <property type="molecule type" value="Genomic_DNA"/>
</dbReference>
<organism evidence="2 3">
    <name type="scientific">Obba rivulosa</name>
    <dbReference type="NCBI Taxonomy" id="1052685"/>
    <lineage>
        <taxon>Eukaryota</taxon>
        <taxon>Fungi</taxon>
        <taxon>Dikarya</taxon>
        <taxon>Basidiomycota</taxon>
        <taxon>Agaricomycotina</taxon>
        <taxon>Agaricomycetes</taxon>
        <taxon>Polyporales</taxon>
        <taxon>Gelatoporiaceae</taxon>
        <taxon>Obba</taxon>
    </lineage>
</organism>
<gene>
    <name evidence="2" type="ORF">OBBRIDRAFT_838004</name>
</gene>
<reference evidence="2 3" key="1">
    <citation type="submission" date="2016-07" db="EMBL/GenBank/DDBJ databases">
        <title>Draft genome of the white-rot fungus Obba rivulosa 3A-2.</title>
        <authorList>
            <consortium name="DOE Joint Genome Institute"/>
            <person name="Miettinen O."/>
            <person name="Riley R."/>
            <person name="Acob R."/>
            <person name="Barry K."/>
            <person name="Cullen D."/>
            <person name="De Vries R."/>
            <person name="Hainaut M."/>
            <person name="Hatakka A."/>
            <person name="Henrissat B."/>
            <person name="Hilden K."/>
            <person name="Kuo R."/>
            <person name="Labutti K."/>
            <person name="Lipzen A."/>
            <person name="Makela M.R."/>
            <person name="Sandor L."/>
            <person name="Spatafora J.W."/>
            <person name="Grigoriev I.V."/>
            <person name="Hibbett D.S."/>
        </authorList>
    </citation>
    <scope>NUCLEOTIDE SEQUENCE [LARGE SCALE GENOMIC DNA]</scope>
    <source>
        <strain evidence="2 3">3A-2</strain>
    </source>
</reference>